<keyword evidence="6 7" id="KW-0472">Membrane</keyword>
<dbReference type="InterPro" id="IPR052049">
    <property type="entry name" value="Electron_transfer_protein"/>
</dbReference>
<feature type="transmembrane region" description="Helical" evidence="7">
    <location>
        <begin position="26"/>
        <end position="45"/>
    </location>
</feature>
<feature type="transmembrane region" description="Helical" evidence="7">
    <location>
        <begin position="65"/>
        <end position="86"/>
    </location>
</feature>
<dbReference type="AlphaFoldDB" id="A0A0H3AC14"/>
<dbReference type="HOGENOM" id="CLU_049007_0_0_7"/>
<dbReference type="PANTHER" id="PTHR34856:SF2">
    <property type="entry name" value="PROTEIN NRFD"/>
    <property type="match status" value="1"/>
</dbReference>
<dbReference type="GO" id="GO:0005886">
    <property type="term" value="C:plasma membrane"/>
    <property type="evidence" value="ECO:0007669"/>
    <property type="project" value="UniProtKB-SubCell"/>
</dbReference>
<keyword evidence="5 7" id="KW-1133">Transmembrane helix</keyword>
<feature type="transmembrane region" description="Helical" evidence="7">
    <location>
        <begin position="139"/>
        <end position="163"/>
    </location>
</feature>
<evidence type="ECO:0000256" key="2">
    <source>
        <dbReference type="ARBA" id="ARBA00008929"/>
    </source>
</evidence>
<dbReference type="RefSeq" id="WP_010937995.1">
    <property type="nucleotide sequence ID" value="NC_008751.1"/>
</dbReference>
<gene>
    <name evidence="8" type="ordered locus">Dvul_2271</name>
</gene>
<dbReference type="EMBL" id="CP000527">
    <property type="protein sequence ID" value="ABM29287.1"/>
    <property type="molecule type" value="Genomic_DNA"/>
</dbReference>
<feature type="transmembrane region" description="Helical" evidence="7">
    <location>
        <begin position="386"/>
        <end position="407"/>
    </location>
</feature>
<evidence type="ECO:0000313" key="9">
    <source>
        <dbReference type="Proteomes" id="UP000009173"/>
    </source>
</evidence>
<dbReference type="Pfam" id="PF03916">
    <property type="entry name" value="NrfD"/>
    <property type="match status" value="1"/>
</dbReference>
<proteinExistence type="inferred from homology"/>
<dbReference type="Proteomes" id="UP000009173">
    <property type="component" value="Chromosome"/>
</dbReference>
<feature type="transmembrane region" description="Helical" evidence="7">
    <location>
        <begin position="98"/>
        <end position="119"/>
    </location>
</feature>
<dbReference type="SMR" id="A0A0H3AC14"/>
<keyword evidence="3" id="KW-1003">Cell membrane</keyword>
<comment type="subcellular location">
    <subcellularLocation>
        <location evidence="1">Cell membrane</location>
        <topology evidence="1">Multi-pass membrane protein</topology>
    </subcellularLocation>
</comment>
<evidence type="ECO:0000256" key="3">
    <source>
        <dbReference type="ARBA" id="ARBA00022475"/>
    </source>
</evidence>
<keyword evidence="4 7" id="KW-0812">Transmembrane</keyword>
<feature type="transmembrane region" description="Helical" evidence="7">
    <location>
        <begin position="223"/>
        <end position="249"/>
    </location>
</feature>
<feature type="transmembrane region" description="Helical" evidence="7">
    <location>
        <begin position="314"/>
        <end position="334"/>
    </location>
</feature>
<evidence type="ECO:0000313" key="8">
    <source>
        <dbReference type="EMBL" id="ABM29287.1"/>
    </source>
</evidence>
<dbReference type="InterPro" id="IPR053549">
    <property type="entry name" value="NrfD_menaquinone_reductase"/>
</dbReference>
<accession>A0A0H3AC14</accession>
<feature type="transmembrane region" description="Helical" evidence="7">
    <location>
        <begin position="183"/>
        <end position="203"/>
    </location>
</feature>
<organism evidence="8 9">
    <name type="scientific">Nitratidesulfovibrio vulgaris (strain DP4)</name>
    <name type="common">Desulfovibrio vulgaris</name>
    <dbReference type="NCBI Taxonomy" id="391774"/>
    <lineage>
        <taxon>Bacteria</taxon>
        <taxon>Pseudomonadati</taxon>
        <taxon>Thermodesulfobacteriota</taxon>
        <taxon>Desulfovibrionia</taxon>
        <taxon>Desulfovibrionales</taxon>
        <taxon>Desulfovibrionaceae</taxon>
        <taxon>Nitratidesulfovibrio</taxon>
    </lineage>
</organism>
<dbReference type="PANTHER" id="PTHR34856">
    <property type="entry name" value="PROTEIN NRFD"/>
    <property type="match status" value="1"/>
</dbReference>
<dbReference type="NCBIfam" id="NF041784">
    <property type="entry name" value="mnquin_red_QrcD"/>
    <property type="match status" value="1"/>
</dbReference>
<reference evidence="9" key="1">
    <citation type="journal article" date="2009" name="Environ. Microbiol.">
        <title>Contribution of mobile genetic elements to Desulfovibrio vulgaris genome plasticity.</title>
        <authorList>
            <person name="Walker C.B."/>
            <person name="Stolyar S."/>
            <person name="Chivian D."/>
            <person name="Pinel N."/>
            <person name="Gabster J.A."/>
            <person name="Dehal P.S."/>
            <person name="He Z."/>
            <person name="Yang Z.K."/>
            <person name="Yen H.C."/>
            <person name="Zhou J."/>
            <person name="Wall J.D."/>
            <person name="Hazen T.C."/>
            <person name="Arkin A.P."/>
            <person name="Stahl D.A."/>
        </authorList>
    </citation>
    <scope>NUCLEOTIDE SEQUENCE [LARGE SCALE GENOMIC DNA]</scope>
    <source>
        <strain evidence="9">DP4</strain>
    </source>
</reference>
<protein>
    <submittedName>
        <fullName evidence="8">Molybdopterin oxidoreductase, transmembrane subunit, putative</fullName>
    </submittedName>
</protein>
<evidence type="ECO:0000256" key="7">
    <source>
        <dbReference type="SAM" id="Phobius"/>
    </source>
</evidence>
<evidence type="ECO:0000256" key="5">
    <source>
        <dbReference type="ARBA" id="ARBA00022989"/>
    </source>
</evidence>
<evidence type="ECO:0000256" key="4">
    <source>
        <dbReference type="ARBA" id="ARBA00022692"/>
    </source>
</evidence>
<name>A0A0H3AC14_NITV4</name>
<evidence type="ECO:0000256" key="6">
    <source>
        <dbReference type="ARBA" id="ARBA00023136"/>
    </source>
</evidence>
<dbReference type="KEGG" id="dvl:Dvul_2271"/>
<sequence length="419" mass="47537">MDKNYNLPVDAELFPEGCERCSLSKFMMWMAFVFVFFGWGLYAAYRVLAEGLGVTGLDDYFGFGLWITFDLAVIALGAGAFFSGLLRYILNIDPLKNIINLAVIIGFLCYSGAMLVLVLDIGQPLRAWFGYWHANVHSMLTEVIFCITCYCLVLIIEYVPLILENRQLNKNKLVHAVAHNFHVMMPLFAGIGAFLSTFHQGSLGGMYGVLFGRPYIYREGFFIWPWTFFLYVLSAVGSGPVFTVLVCTLMEKMTGRKLVSWEVKSLMGKIAGTMLMVYLIFKFADTYAWAYDLLPRQGLTFDQMFTSGWIYGKWMLWAELFYCGLVPAIILIVPALRNNPVLFYSAAILDCIGITINRYVMTVQALAIPVMPFDSWESYLPNWAEWGASVMIVAYAALVLSLSYRYLPIFPQEAELNRK</sequence>
<dbReference type="InterPro" id="IPR005614">
    <property type="entry name" value="NrfD-like"/>
</dbReference>
<feature type="transmembrane region" description="Helical" evidence="7">
    <location>
        <begin position="341"/>
        <end position="366"/>
    </location>
</feature>
<evidence type="ECO:0000256" key="1">
    <source>
        <dbReference type="ARBA" id="ARBA00004651"/>
    </source>
</evidence>
<comment type="similarity">
    <text evidence="2">Belongs to the NrfD family.</text>
</comment>